<dbReference type="AlphaFoldDB" id="A0A6A6DQX2"/>
<dbReference type="EMBL" id="ML994650">
    <property type="protein sequence ID" value="KAF2182017.1"/>
    <property type="molecule type" value="Genomic_DNA"/>
</dbReference>
<accession>A0A6A6DQX2</accession>
<dbReference type="InterPro" id="IPR043128">
    <property type="entry name" value="Rev_trsase/Diguanyl_cyclase"/>
</dbReference>
<feature type="transmembrane region" description="Helical" evidence="1">
    <location>
        <begin position="34"/>
        <end position="55"/>
    </location>
</feature>
<dbReference type="Gene3D" id="3.30.70.270">
    <property type="match status" value="1"/>
</dbReference>
<name>A0A6A6DQX2_9PEZI</name>
<keyword evidence="1" id="KW-0812">Transmembrane</keyword>
<organism evidence="2 3">
    <name type="scientific">Zopfia rhizophila CBS 207.26</name>
    <dbReference type="NCBI Taxonomy" id="1314779"/>
    <lineage>
        <taxon>Eukaryota</taxon>
        <taxon>Fungi</taxon>
        <taxon>Dikarya</taxon>
        <taxon>Ascomycota</taxon>
        <taxon>Pezizomycotina</taxon>
        <taxon>Dothideomycetes</taxon>
        <taxon>Dothideomycetes incertae sedis</taxon>
        <taxon>Zopfiaceae</taxon>
        <taxon>Zopfia</taxon>
    </lineage>
</organism>
<keyword evidence="1" id="KW-0472">Membrane</keyword>
<dbReference type="Proteomes" id="UP000800200">
    <property type="component" value="Unassembled WGS sequence"/>
</dbReference>
<gene>
    <name evidence="2" type="ORF">K469DRAFT_587920</name>
</gene>
<dbReference type="SUPFAM" id="SSF56672">
    <property type="entry name" value="DNA/RNA polymerases"/>
    <property type="match status" value="1"/>
</dbReference>
<keyword evidence="3" id="KW-1185">Reference proteome</keyword>
<protein>
    <submittedName>
        <fullName evidence="2">Uncharacterized protein</fullName>
    </submittedName>
</protein>
<evidence type="ECO:0000313" key="3">
    <source>
        <dbReference type="Proteomes" id="UP000800200"/>
    </source>
</evidence>
<reference evidence="2" key="1">
    <citation type="journal article" date="2020" name="Stud. Mycol.">
        <title>101 Dothideomycetes genomes: a test case for predicting lifestyles and emergence of pathogens.</title>
        <authorList>
            <person name="Haridas S."/>
            <person name="Albert R."/>
            <person name="Binder M."/>
            <person name="Bloem J."/>
            <person name="Labutti K."/>
            <person name="Salamov A."/>
            <person name="Andreopoulos B."/>
            <person name="Baker S."/>
            <person name="Barry K."/>
            <person name="Bills G."/>
            <person name="Bluhm B."/>
            <person name="Cannon C."/>
            <person name="Castanera R."/>
            <person name="Culley D."/>
            <person name="Daum C."/>
            <person name="Ezra D."/>
            <person name="Gonzalez J."/>
            <person name="Henrissat B."/>
            <person name="Kuo A."/>
            <person name="Liang C."/>
            <person name="Lipzen A."/>
            <person name="Lutzoni F."/>
            <person name="Magnuson J."/>
            <person name="Mondo S."/>
            <person name="Nolan M."/>
            <person name="Ohm R."/>
            <person name="Pangilinan J."/>
            <person name="Park H.-J."/>
            <person name="Ramirez L."/>
            <person name="Alfaro M."/>
            <person name="Sun H."/>
            <person name="Tritt A."/>
            <person name="Yoshinaga Y."/>
            <person name="Zwiers L.-H."/>
            <person name="Turgeon B."/>
            <person name="Goodwin S."/>
            <person name="Spatafora J."/>
            <person name="Crous P."/>
            <person name="Grigoriev I."/>
        </authorList>
    </citation>
    <scope>NUCLEOTIDE SEQUENCE</scope>
    <source>
        <strain evidence="2">CBS 207.26</strain>
    </source>
</reference>
<dbReference type="OrthoDB" id="5599418at2759"/>
<evidence type="ECO:0000256" key="1">
    <source>
        <dbReference type="SAM" id="Phobius"/>
    </source>
</evidence>
<feature type="non-terminal residue" evidence="2">
    <location>
        <position position="1"/>
    </location>
</feature>
<keyword evidence="1" id="KW-1133">Transmembrane helix</keyword>
<dbReference type="InterPro" id="IPR043502">
    <property type="entry name" value="DNA/RNA_pol_sf"/>
</dbReference>
<sequence>NLANNKVRYYNYKIALLILFILKKNRKLRLYINYRYLNIVIVKNYYPILLILELIDKLREAK</sequence>
<dbReference type="Gene3D" id="3.10.10.10">
    <property type="entry name" value="HIV Type 1 Reverse Transcriptase, subunit A, domain 1"/>
    <property type="match status" value="1"/>
</dbReference>
<evidence type="ECO:0000313" key="2">
    <source>
        <dbReference type="EMBL" id="KAF2182017.1"/>
    </source>
</evidence>
<proteinExistence type="predicted"/>